<comment type="similarity">
    <text evidence="1">Belongs to the AdoMet synthetase 2 family.</text>
</comment>
<dbReference type="Gene3D" id="3.30.300.340">
    <property type="entry name" value="S-adenosylmethionine synthetase, N-terminal domain"/>
    <property type="match status" value="1"/>
</dbReference>
<dbReference type="Proteomes" id="UP001198182">
    <property type="component" value="Unassembled WGS sequence"/>
</dbReference>
<dbReference type="Pfam" id="PF01941">
    <property type="entry name" value="AdoMet_Synthase"/>
    <property type="match status" value="1"/>
</dbReference>
<dbReference type="InterPro" id="IPR042544">
    <property type="entry name" value="AdoMet_synthase_3"/>
</dbReference>
<dbReference type="PANTHER" id="PTHR36697:SF1">
    <property type="entry name" value="S-ADENOSYLMETHIONINE SYNTHASE"/>
    <property type="match status" value="1"/>
</dbReference>
<accession>A0AAE3JFX9</accession>
<evidence type="ECO:0000313" key="2">
    <source>
        <dbReference type="EMBL" id="MCC2231833.1"/>
    </source>
</evidence>
<evidence type="ECO:0000313" key="3">
    <source>
        <dbReference type="Proteomes" id="UP001198182"/>
    </source>
</evidence>
<proteinExistence type="inferred from homology"/>
<sequence>MQILVAKDNRTYLGNDDFELVERKGVGHPDTICDAIAERASSDYSKYCIETFGKPAHHWFDKVMLIGGEADVDYGIGKITKPYKVIFAGKVSYHVGTKRIPVEDILYKSAVCVLEEVLTGFDAKCHLVVVNELVDYQGSGRGTSRYQPSSVEALPSLNNPELVSNDSNLLSAYAPLTTLESLVLLVERFVNGKDFKMRNPDTGWDVKVLGNRFLDHYELLLNMPFLAKDIHSMEEYLQRKQDVYDEITKFISEKFDIKVHLMMNATDRNGRPYLTALGSVADTGDVGVVGRGNRMNGLITPMRPMSIEAPAGKNPIDHTGKIYGVVANEIAYEVYKAIKMPVEVYIFTAKESRLNNPDRVIVKVINFTDEEREKKIIEQIVKEQFDNIGHVSEKIIYDRIVMW</sequence>
<keyword evidence="3" id="KW-1185">Reference proteome</keyword>
<protein>
    <submittedName>
        <fullName evidence="2">Methionine adenosyltransferase</fullName>
    </submittedName>
</protein>
<dbReference type="Gene3D" id="3.30.300.280">
    <property type="entry name" value="S-adenosylmethionine synthetase, C-terminal domain"/>
    <property type="match status" value="1"/>
</dbReference>
<dbReference type="RefSeq" id="WP_308454318.1">
    <property type="nucleotide sequence ID" value="NZ_JAJEQR010000040.1"/>
</dbReference>
<name>A0AAE3JFX9_9FIRM</name>
<dbReference type="InterPro" id="IPR042543">
    <property type="entry name" value="AdoMet_synthase_2"/>
</dbReference>
<dbReference type="EMBL" id="JAJEQR010000040">
    <property type="protein sequence ID" value="MCC2231833.1"/>
    <property type="molecule type" value="Genomic_DNA"/>
</dbReference>
<dbReference type="AlphaFoldDB" id="A0AAE3JFX9"/>
<evidence type="ECO:0000256" key="1">
    <source>
        <dbReference type="ARBA" id="ARBA00006892"/>
    </source>
</evidence>
<dbReference type="PANTHER" id="PTHR36697">
    <property type="entry name" value="S-ADENOSYLMETHIONINE SYNTHASE"/>
    <property type="match status" value="1"/>
</dbReference>
<organism evidence="2 3">
    <name type="scientific">Hominifimenecus microfluidus</name>
    <dbReference type="NCBI Taxonomy" id="2885348"/>
    <lineage>
        <taxon>Bacteria</taxon>
        <taxon>Bacillati</taxon>
        <taxon>Bacillota</taxon>
        <taxon>Clostridia</taxon>
        <taxon>Lachnospirales</taxon>
        <taxon>Lachnospiraceae</taxon>
        <taxon>Hominifimenecus</taxon>
    </lineage>
</organism>
<dbReference type="InterPro" id="IPR027790">
    <property type="entry name" value="AdoMet_synthase_2_family"/>
</dbReference>
<gene>
    <name evidence="2" type="ORF">LKD81_12640</name>
</gene>
<dbReference type="Gene3D" id="3.30.300.10">
    <property type="match status" value="1"/>
</dbReference>
<reference evidence="2" key="1">
    <citation type="submission" date="2021-10" db="EMBL/GenBank/DDBJ databases">
        <title>Anaerobic single-cell dispensing facilitates the cultivation of human gut bacteria.</title>
        <authorList>
            <person name="Afrizal A."/>
        </authorList>
    </citation>
    <scope>NUCLEOTIDE SEQUENCE</scope>
    <source>
        <strain evidence="2">CLA-AA-H215</strain>
    </source>
</reference>
<comment type="caution">
    <text evidence="2">The sequence shown here is derived from an EMBL/GenBank/DDBJ whole genome shotgun (WGS) entry which is preliminary data.</text>
</comment>